<name>A0ABU7CLC0_9TELE</name>
<gene>
    <name evidence="1" type="ORF">CHARACLAT_007907</name>
</gene>
<evidence type="ECO:0000313" key="2">
    <source>
        <dbReference type="Proteomes" id="UP001352852"/>
    </source>
</evidence>
<reference evidence="1 2" key="1">
    <citation type="submission" date="2021-06" db="EMBL/GenBank/DDBJ databases">
        <authorList>
            <person name="Palmer J.M."/>
        </authorList>
    </citation>
    <scope>NUCLEOTIDE SEQUENCE [LARGE SCALE GENOMIC DNA]</scope>
    <source>
        <strain evidence="1 2">CL_MEX2019</strain>
        <tissue evidence="1">Muscle</tissue>
    </source>
</reference>
<evidence type="ECO:0000313" key="1">
    <source>
        <dbReference type="EMBL" id="MED6263762.1"/>
    </source>
</evidence>
<sequence>MEEYLSRRLPALRRQSDQAGSWQLPLSSGPRHKRTLFTLQRKYLHIGFTPGLTKLTQTAPEKSSEQTLRRIPGPRFPLPLAICLYLFIGDPPVHVPDDLLKIKLQFTDFSFLRVYFCFRHLNIVAVILLVL</sequence>
<proteinExistence type="predicted"/>
<keyword evidence="2" id="KW-1185">Reference proteome</keyword>
<protein>
    <submittedName>
        <fullName evidence="1">Uncharacterized protein</fullName>
    </submittedName>
</protein>
<organism evidence="1 2">
    <name type="scientific">Characodon lateralis</name>
    <dbReference type="NCBI Taxonomy" id="208331"/>
    <lineage>
        <taxon>Eukaryota</taxon>
        <taxon>Metazoa</taxon>
        <taxon>Chordata</taxon>
        <taxon>Craniata</taxon>
        <taxon>Vertebrata</taxon>
        <taxon>Euteleostomi</taxon>
        <taxon>Actinopterygii</taxon>
        <taxon>Neopterygii</taxon>
        <taxon>Teleostei</taxon>
        <taxon>Neoteleostei</taxon>
        <taxon>Acanthomorphata</taxon>
        <taxon>Ovalentaria</taxon>
        <taxon>Atherinomorphae</taxon>
        <taxon>Cyprinodontiformes</taxon>
        <taxon>Goodeidae</taxon>
        <taxon>Characodon</taxon>
    </lineage>
</organism>
<comment type="caution">
    <text evidence="1">The sequence shown here is derived from an EMBL/GenBank/DDBJ whole genome shotgun (WGS) entry which is preliminary data.</text>
</comment>
<dbReference type="Proteomes" id="UP001352852">
    <property type="component" value="Unassembled WGS sequence"/>
</dbReference>
<accession>A0ABU7CLC0</accession>
<dbReference type="EMBL" id="JAHUTJ010000445">
    <property type="protein sequence ID" value="MED6263762.1"/>
    <property type="molecule type" value="Genomic_DNA"/>
</dbReference>